<accession>A0A2H9T388</accession>
<reference evidence="2" key="1">
    <citation type="journal article" date="2017" name="Appl. Environ. Microbiol.">
        <title>Molecular characterization of an Endozoicomonas-like organism causing infection in king scallop Pecten maximus L.</title>
        <authorList>
            <person name="Cano I."/>
            <person name="van Aerle R."/>
            <person name="Ross S."/>
            <person name="Verner-Jeffreys D.W."/>
            <person name="Paley R.K."/>
            <person name="Rimmer G."/>
            <person name="Ryder D."/>
            <person name="Hooper P."/>
            <person name="Stone D."/>
            <person name="Feist S.W."/>
        </authorList>
    </citation>
    <scope>NUCLEOTIDE SEQUENCE</scope>
</reference>
<gene>
    <name evidence="2" type="ORF">CI610_03380</name>
</gene>
<comment type="caution">
    <text evidence="2">The sequence shown here is derived from an EMBL/GenBank/DDBJ whole genome shotgun (WGS) entry which is preliminary data.</text>
</comment>
<dbReference type="PANTHER" id="PTHR30007:SF1">
    <property type="entry name" value="BLR1914 PROTEIN"/>
    <property type="match status" value="1"/>
</dbReference>
<sequence length="110" mass="12580">MGFPINFNITGGEVNDCTAAPDLLDQRPDAENVIADKGYDSKKVRRKITEGGSKTGNKDMDWVLYKYCHLVENIFARIKHFRAVATRYDKLKRHYARVVAMASCIIWLPM</sequence>
<proteinExistence type="predicted"/>
<dbReference type="InterPro" id="IPR002559">
    <property type="entry name" value="Transposase_11"/>
</dbReference>
<dbReference type="PANTHER" id="PTHR30007">
    <property type="entry name" value="PHP DOMAIN PROTEIN"/>
    <property type="match status" value="1"/>
</dbReference>
<dbReference type="GO" id="GO:0006313">
    <property type="term" value="P:DNA transposition"/>
    <property type="evidence" value="ECO:0007669"/>
    <property type="project" value="InterPro"/>
</dbReference>
<feature type="domain" description="Transposase IS4-like" evidence="1">
    <location>
        <begin position="2"/>
        <end position="52"/>
    </location>
</feature>
<dbReference type="Pfam" id="PF01609">
    <property type="entry name" value="DDE_Tnp_1"/>
    <property type="match status" value="1"/>
</dbReference>
<name>A0A2H9T388_9ZZZZ</name>
<dbReference type="AlphaFoldDB" id="A0A2H9T388"/>
<dbReference type="GO" id="GO:0003677">
    <property type="term" value="F:DNA binding"/>
    <property type="evidence" value="ECO:0007669"/>
    <property type="project" value="InterPro"/>
</dbReference>
<organism evidence="2">
    <name type="scientific">invertebrate metagenome</name>
    <dbReference type="NCBI Taxonomy" id="1711999"/>
    <lineage>
        <taxon>unclassified sequences</taxon>
        <taxon>metagenomes</taxon>
        <taxon>organismal metagenomes</taxon>
    </lineage>
</organism>
<evidence type="ECO:0000313" key="2">
    <source>
        <dbReference type="EMBL" id="PJE77690.1"/>
    </source>
</evidence>
<evidence type="ECO:0000259" key="1">
    <source>
        <dbReference type="Pfam" id="PF01609"/>
    </source>
</evidence>
<dbReference type="GO" id="GO:0004803">
    <property type="term" value="F:transposase activity"/>
    <property type="evidence" value="ECO:0007669"/>
    <property type="project" value="InterPro"/>
</dbReference>
<protein>
    <recommendedName>
        <fullName evidence="1">Transposase IS4-like domain-containing protein</fullName>
    </recommendedName>
</protein>
<dbReference type="EMBL" id="NSIT01000427">
    <property type="protein sequence ID" value="PJE77690.1"/>
    <property type="molecule type" value="Genomic_DNA"/>
</dbReference>